<evidence type="ECO:0000256" key="1">
    <source>
        <dbReference type="ARBA" id="ARBA00023065"/>
    </source>
</evidence>
<sequence>HSWETLQVIPHVSGLRVENPIGDKGFIGYTEAWELIVEPNVPVLVVVFGYWLDKVEYITFTDSICLTSEFNISRDNFVLQTETRIELKMSFPNGEYSWRMCVKQQGRMGELQLIDDDRTWINTAETMKEHYMPLFLQTAVLVVLFAMSALFSGLNLGLMSLSIQELKLIIKSGSKKEARYAKTILPVRRKGNYLLCTILIMNVVVNAAISILFEDFTSGSVAFITASLGIVVFGEIVPQSACVKHGLAIGARTILLTRFFMWITCPLSYPISKILDLIIGEEVDQFDRRRLMEILKMTTEANRNMDLAADLKIAVGAMEFTNKVARDVMTRIEDAFMLSEDDILDTTTMTEIVHRGYTRIPVHESGDRNKRRTSAPENVIIKERAQQREYSQ</sequence>
<evidence type="ECO:0000256" key="2">
    <source>
        <dbReference type="PROSITE-ProRule" id="PRU01193"/>
    </source>
</evidence>
<reference evidence="5" key="1">
    <citation type="submission" date="2021-06" db="EMBL/GenBank/DDBJ databases">
        <title>Parelaphostrongylus tenuis whole genome reference sequence.</title>
        <authorList>
            <person name="Garwood T.J."/>
            <person name="Larsen P.A."/>
            <person name="Fountain-Jones N.M."/>
            <person name="Garbe J.R."/>
            <person name="Macchietto M.G."/>
            <person name="Kania S.A."/>
            <person name="Gerhold R.W."/>
            <person name="Richards J.E."/>
            <person name="Wolf T.M."/>
        </authorList>
    </citation>
    <scope>NUCLEOTIDE SEQUENCE</scope>
    <source>
        <strain evidence="5">MNPRO001-30</strain>
        <tissue evidence="5">Meninges</tissue>
    </source>
</reference>
<keyword evidence="2 3" id="KW-1133">Transmembrane helix</keyword>
<keyword evidence="1" id="KW-0406">Ion transport</keyword>
<evidence type="ECO:0000256" key="3">
    <source>
        <dbReference type="SAM" id="Phobius"/>
    </source>
</evidence>
<protein>
    <recommendedName>
        <fullName evidence="4">CNNM transmembrane domain-containing protein</fullName>
    </recommendedName>
</protein>
<dbReference type="PROSITE" id="PS51846">
    <property type="entry name" value="CNNM"/>
    <property type="match status" value="1"/>
</dbReference>
<dbReference type="Pfam" id="PF01595">
    <property type="entry name" value="CNNM"/>
    <property type="match status" value="1"/>
</dbReference>
<evidence type="ECO:0000259" key="4">
    <source>
        <dbReference type="PROSITE" id="PS51846"/>
    </source>
</evidence>
<dbReference type="GO" id="GO:0005886">
    <property type="term" value="C:plasma membrane"/>
    <property type="evidence" value="ECO:0007669"/>
    <property type="project" value="TreeGrafter"/>
</dbReference>
<dbReference type="InterPro" id="IPR002550">
    <property type="entry name" value="CNNM"/>
</dbReference>
<dbReference type="GO" id="GO:0010960">
    <property type="term" value="P:magnesium ion homeostasis"/>
    <property type="evidence" value="ECO:0007669"/>
    <property type="project" value="InterPro"/>
</dbReference>
<feature type="non-terminal residue" evidence="5">
    <location>
        <position position="1"/>
    </location>
</feature>
<dbReference type="PANTHER" id="PTHR12064:SF94">
    <property type="entry name" value="UNEXTENDED PROTEIN"/>
    <property type="match status" value="1"/>
</dbReference>
<organism evidence="5 6">
    <name type="scientific">Parelaphostrongylus tenuis</name>
    <name type="common">Meningeal worm</name>
    <dbReference type="NCBI Taxonomy" id="148309"/>
    <lineage>
        <taxon>Eukaryota</taxon>
        <taxon>Metazoa</taxon>
        <taxon>Ecdysozoa</taxon>
        <taxon>Nematoda</taxon>
        <taxon>Chromadorea</taxon>
        <taxon>Rhabditida</taxon>
        <taxon>Rhabditina</taxon>
        <taxon>Rhabditomorpha</taxon>
        <taxon>Strongyloidea</taxon>
        <taxon>Metastrongylidae</taxon>
        <taxon>Parelaphostrongylus</taxon>
    </lineage>
</organism>
<keyword evidence="2 3" id="KW-0812">Transmembrane</keyword>
<dbReference type="InterPro" id="IPR046342">
    <property type="entry name" value="CBS_dom_sf"/>
</dbReference>
<name>A0AAD5QEV9_PARTN</name>
<comment type="caution">
    <text evidence="5">The sequence shown here is derived from an EMBL/GenBank/DDBJ whole genome shotgun (WGS) entry which is preliminary data.</text>
</comment>
<evidence type="ECO:0000313" key="5">
    <source>
        <dbReference type="EMBL" id="KAJ1346869.1"/>
    </source>
</evidence>
<feature type="transmembrane region" description="Helical" evidence="3">
    <location>
        <begin position="134"/>
        <end position="158"/>
    </location>
</feature>
<keyword evidence="1" id="KW-0813">Transport</keyword>
<dbReference type="PANTHER" id="PTHR12064">
    <property type="entry name" value="METAL TRANSPORTER CNNM"/>
    <property type="match status" value="1"/>
</dbReference>
<keyword evidence="6" id="KW-1185">Reference proteome</keyword>
<dbReference type="EMBL" id="JAHQIW010000235">
    <property type="protein sequence ID" value="KAJ1346869.1"/>
    <property type="molecule type" value="Genomic_DNA"/>
</dbReference>
<accession>A0AAD5QEV9</accession>
<proteinExistence type="predicted"/>
<gene>
    <name evidence="5" type="ORF">KIN20_001792</name>
</gene>
<dbReference type="GO" id="GO:0006811">
    <property type="term" value="P:monoatomic ion transport"/>
    <property type="evidence" value="ECO:0007669"/>
    <property type="project" value="UniProtKB-KW"/>
</dbReference>
<feature type="domain" description="CNNM transmembrane" evidence="4">
    <location>
        <begin position="130"/>
        <end position="311"/>
    </location>
</feature>
<dbReference type="InterPro" id="IPR045095">
    <property type="entry name" value="ACDP"/>
</dbReference>
<dbReference type="Gene3D" id="3.10.580.10">
    <property type="entry name" value="CBS-domain"/>
    <property type="match status" value="1"/>
</dbReference>
<dbReference type="AlphaFoldDB" id="A0AAD5QEV9"/>
<dbReference type="GO" id="GO:0022857">
    <property type="term" value="F:transmembrane transporter activity"/>
    <property type="evidence" value="ECO:0007669"/>
    <property type="project" value="TreeGrafter"/>
</dbReference>
<evidence type="ECO:0000313" key="6">
    <source>
        <dbReference type="Proteomes" id="UP001196413"/>
    </source>
</evidence>
<feature type="transmembrane region" description="Helical" evidence="3">
    <location>
        <begin position="192"/>
        <end position="213"/>
    </location>
</feature>
<dbReference type="Proteomes" id="UP001196413">
    <property type="component" value="Unassembled WGS sequence"/>
</dbReference>
<keyword evidence="2 3" id="KW-0472">Membrane</keyword>